<reference evidence="7 8" key="1">
    <citation type="submission" date="2019-12" db="EMBL/GenBank/DDBJ databases">
        <title>Sporaefaciens musculi gen. nov., sp. nov., a novel bacterium isolated from the caecum of an obese mouse.</title>
        <authorList>
            <person name="Rasmussen T.S."/>
            <person name="Streidl T."/>
            <person name="Hitch T.C.A."/>
            <person name="Wortmann E."/>
            <person name="Deptula P."/>
            <person name="Hansen M."/>
            <person name="Nielsen D.S."/>
            <person name="Clavel T."/>
            <person name="Vogensen F.K."/>
        </authorList>
    </citation>
    <scope>NUCLEOTIDE SEQUENCE [LARGE SCALE GENOMIC DNA]</scope>
    <source>
        <strain evidence="7 8">WCA-9-b2</strain>
    </source>
</reference>
<evidence type="ECO:0000256" key="5">
    <source>
        <dbReference type="ARBA" id="ARBA00022833"/>
    </source>
</evidence>
<evidence type="ECO:0000256" key="1">
    <source>
        <dbReference type="ARBA" id="ARBA00001947"/>
    </source>
</evidence>
<proteinExistence type="inferred from homology"/>
<keyword evidence="5" id="KW-0862">Zinc</keyword>
<dbReference type="CDD" id="cd07729">
    <property type="entry name" value="AHL_lactonase_MBL-fold"/>
    <property type="match status" value="1"/>
</dbReference>
<feature type="domain" description="Metallo-beta-lactamase" evidence="6">
    <location>
        <begin position="43"/>
        <end position="257"/>
    </location>
</feature>
<sequence length="274" mass="31299">MDTMKFYILDNGWETLDKSYFIAGANAATASDRNPVNEWIDIPIQAYLITSEYGNILFDTGCDVDWKKNWPEFIPEQSPYFVTEEQYLLNRLGQLGLEAKDIDYVIISHLHVDHAGNLYHFTDSQIFVNENELVQTLKGYATNRDLDVHVPSDIRRFIDAGLNWKTLGDEVAEYELIPGVTILNWGSGHSFGMLGMKVELKNTGNLLVAADALYCRENIEPEIKVPGILYDSLGYKRTAKKIVEYARETESKILFGHDMEQFKALKKSTEGYYD</sequence>
<evidence type="ECO:0000256" key="3">
    <source>
        <dbReference type="ARBA" id="ARBA00022723"/>
    </source>
</evidence>
<dbReference type="RefSeq" id="WP_159752505.1">
    <property type="nucleotide sequence ID" value="NZ_CASZNZ010000055.1"/>
</dbReference>
<comment type="caution">
    <text evidence="7">The sequence shown here is derived from an EMBL/GenBank/DDBJ whole genome shotgun (WGS) entry which is preliminary data.</text>
</comment>
<evidence type="ECO:0000313" key="8">
    <source>
        <dbReference type="Proteomes" id="UP000460412"/>
    </source>
</evidence>
<accession>A0A7X3SK78</accession>
<dbReference type="SMART" id="SM00849">
    <property type="entry name" value="Lactamase_B"/>
    <property type="match status" value="1"/>
</dbReference>
<name>A0A7X3SK78_9FIRM</name>
<dbReference type="Pfam" id="PF00753">
    <property type="entry name" value="Lactamase_B"/>
    <property type="match status" value="1"/>
</dbReference>
<dbReference type="InterPro" id="IPR001279">
    <property type="entry name" value="Metallo-B-lactamas"/>
</dbReference>
<organism evidence="7 8">
    <name type="scientific">Sporofaciens musculi</name>
    <dbReference type="NCBI Taxonomy" id="2681861"/>
    <lineage>
        <taxon>Bacteria</taxon>
        <taxon>Bacillati</taxon>
        <taxon>Bacillota</taxon>
        <taxon>Clostridia</taxon>
        <taxon>Lachnospirales</taxon>
        <taxon>Lachnospiraceae</taxon>
        <taxon>Sporofaciens</taxon>
    </lineage>
</organism>
<dbReference type="EMBL" id="WUQX01000001">
    <property type="protein sequence ID" value="MXP77293.1"/>
    <property type="molecule type" value="Genomic_DNA"/>
</dbReference>
<keyword evidence="3" id="KW-0479">Metal-binding</keyword>
<dbReference type="Gene3D" id="3.60.15.10">
    <property type="entry name" value="Ribonuclease Z/Hydroxyacylglutathione hydrolase-like"/>
    <property type="match status" value="1"/>
</dbReference>
<dbReference type="PANTHER" id="PTHR42978:SF2">
    <property type="entry name" value="102 KBASES UNSTABLE REGION: FROM 1 TO 119443"/>
    <property type="match status" value="1"/>
</dbReference>
<evidence type="ECO:0000256" key="4">
    <source>
        <dbReference type="ARBA" id="ARBA00022801"/>
    </source>
</evidence>
<evidence type="ECO:0000313" key="7">
    <source>
        <dbReference type="EMBL" id="MXP77293.1"/>
    </source>
</evidence>
<comment type="similarity">
    <text evidence="2">Belongs to the metallo-beta-lactamase superfamily.</text>
</comment>
<dbReference type="GO" id="GO:0046872">
    <property type="term" value="F:metal ion binding"/>
    <property type="evidence" value="ECO:0007669"/>
    <property type="project" value="UniProtKB-KW"/>
</dbReference>
<dbReference type="PANTHER" id="PTHR42978">
    <property type="entry name" value="QUORUM-QUENCHING LACTONASE YTNP-RELATED-RELATED"/>
    <property type="match status" value="1"/>
</dbReference>
<protein>
    <submittedName>
        <fullName evidence="7">MBL fold metallo-hydrolase</fullName>
    </submittedName>
</protein>
<keyword evidence="4 7" id="KW-0378">Hydrolase</keyword>
<evidence type="ECO:0000259" key="6">
    <source>
        <dbReference type="SMART" id="SM00849"/>
    </source>
</evidence>
<gene>
    <name evidence="7" type="ORF">GN277_18495</name>
</gene>
<dbReference type="AlphaFoldDB" id="A0A7X3SK78"/>
<dbReference type="GO" id="GO:0016787">
    <property type="term" value="F:hydrolase activity"/>
    <property type="evidence" value="ECO:0007669"/>
    <property type="project" value="UniProtKB-KW"/>
</dbReference>
<keyword evidence="8" id="KW-1185">Reference proteome</keyword>
<dbReference type="Proteomes" id="UP000460412">
    <property type="component" value="Unassembled WGS sequence"/>
</dbReference>
<dbReference type="SUPFAM" id="SSF56281">
    <property type="entry name" value="Metallo-hydrolase/oxidoreductase"/>
    <property type="match status" value="1"/>
</dbReference>
<evidence type="ECO:0000256" key="2">
    <source>
        <dbReference type="ARBA" id="ARBA00007749"/>
    </source>
</evidence>
<comment type="cofactor">
    <cofactor evidence="1">
        <name>Zn(2+)</name>
        <dbReference type="ChEBI" id="CHEBI:29105"/>
    </cofactor>
</comment>
<dbReference type="InterPro" id="IPR051013">
    <property type="entry name" value="MBL_superfamily_lactonases"/>
</dbReference>
<dbReference type="InterPro" id="IPR036866">
    <property type="entry name" value="RibonucZ/Hydroxyglut_hydro"/>
</dbReference>